<proteinExistence type="predicted"/>
<keyword evidence="3" id="KW-1133">Transmembrane helix</keyword>
<comment type="caution">
    <text evidence="4">The sequence shown here is derived from an EMBL/GenBank/DDBJ whole genome shotgun (WGS) entry which is preliminary data.</text>
</comment>
<feature type="compositionally biased region" description="Low complexity" evidence="2">
    <location>
        <begin position="761"/>
        <end position="772"/>
    </location>
</feature>
<evidence type="ECO:0000256" key="3">
    <source>
        <dbReference type="SAM" id="Phobius"/>
    </source>
</evidence>
<evidence type="ECO:0000256" key="2">
    <source>
        <dbReference type="SAM" id="MobiDB-lite"/>
    </source>
</evidence>
<feature type="transmembrane region" description="Helical" evidence="3">
    <location>
        <begin position="32"/>
        <end position="53"/>
    </location>
</feature>
<feature type="compositionally biased region" description="Basic and acidic residues" evidence="2">
    <location>
        <begin position="628"/>
        <end position="650"/>
    </location>
</feature>
<feature type="compositionally biased region" description="Pro residues" evidence="2">
    <location>
        <begin position="214"/>
        <end position="227"/>
    </location>
</feature>
<keyword evidence="3" id="KW-0812">Transmembrane</keyword>
<reference evidence="4" key="1">
    <citation type="submission" date="2023-01" db="EMBL/GenBank/DDBJ databases">
        <title>The chitinases involved in constricting ring structure development in the nematode-trapping fungus Drechslerella dactyloides.</title>
        <authorList>
            <person name="Wang R."/>
            <person name="Zhang L."/>
            <person name="Tang P."/>
            <person name="Li S."/>
            <person name="Liang L."/>
        </authorList>
    </citation>
    <scope>NUCLEOTIDE SEQUENCE</scope>
    <source>
        <strain evidence="4">YMF1.00031</strain>
    </source>
</reference>
<dbReference type="EMBL" id="JAQGDS010000001">
    <property type="protein sequence ID" value="KAJ6265010.1"/>
    <property type="molecule type" value="Genomic_DNA"/>
</dbReference>
<dbReference type="Proteomes" id="UP001221413">
    <property type="component" value="Unassembled WGS sequence"/>
</dbReference>
<feature type="region of interest" description="Disordered" evidence="2">
    <location>
        <begin position="671"/>
        <end position="799"/>
    </location>
</feature>
<keyword evidence="3" id="KW-0472">Membrane</keyword>
<accession>A0AAD6J671</accession>
<evidence type="ECO:0000256" key="1">
    <source>
        <dbReference type="SAM" id="Coils"/>
    </source>
</evidence>
<feature type="region of interest" description="Disordered" evidence="2">
    <location>
        <begin position="122"/>
        <end position="253"/>
    </location>
</feature>
<feature type="region of interest" description="Disordered" evidence="2">
    <location>
        <begin position="1"/>
        <end position="22"/>
    </location>
</feature>
<feature type="compositionally biased region" description="Low complexity" evidence="2">
    <location>
        <begin position="197"/>
        <end position="213"/>
    </location>
</feature>
<keyword evidence="1" id="KW-0175">Coiled coil</keyword>
<keyword evidence="5" id="KW-1185">Reference proteome</keyword>
<feature type="compositionally biased region" description="Polar residues" evidence="2">
    <location>
        <begin position="368"/>
        <end position="378"/>
    </location>
</feature>
<feature type="compositionally biased region" description="Basic and acidic residues" evidence="2">
    <location>
        <begin position="776"/>
        <end position="799"/>
    </location>
</feature>
<evidence type="ECO:0000313" key="4">
    <source>
        <dbReference type="EMBL" id="KAJ6265010.1"/>
    </source>
</evidence>
<dbReference type="AlphaFoldDB" id="A0AAD6J671"/>
<feature type="compositionally biased region" description="Pro residues" evidence="2">
    <location>
        <begin position="237"/>
        <end position="253"/>
    </location>
</feature>
<feature type="compositionally biased region" description="Basic residues" evidence="2">
    <location>
        <begin position="743"/>
        <end position="754"/>
    </location>
</feature>
<feature type="compositionally biased region" description="Pro residues" evidence="2">
    <location>
        <begin position="451"/>
        <end position="463"/>
    </location>
</feature>
<feature type="compositionally biased region" description="Low complexity" evidence="2">
    <location>
        <begin position="155"/>
        <end position="171"/>
    </location>
</feature>
<name>A0AAD6J671_DREDA</name>
<organism evidence="4 5">
    <name type="scientific">Drechslerella dactyloides</name>
    <name type="common">Nematode-trapping fungus</name>
    <name type="synonym">Arthrobotrys dactyloides</name>
    <dbReference type="NCBI Taxonomy" id="74499"/>
    <lineage>
        <taxon>Eukaryota</taxon>
        <taxon>Fungi</taxon>
        <taxon>Dikarya</taxon>
        <taxon>Ascomycota</taxon>
        <taxon>Pezizomycotina</taxon>
        <taxon>Orbiliomycetes</taxon>
        <taxon>Orbiliales</taxon>
        <taxon>Orbiliaceae</taxon>
        <taxon>Drechslerella</taxon>
    </lineage>
</organism>
<evidence type="ECO:0000313" key="5">
    <source>
        <dbReference type="Proteomes" id="UP001221413"/>
    </source>
</evidence>
<sequence length="799" mass="85917">MSNVYAPAAALPSPQPAPIAQSASTTAATDHTVGTIVGVVFGVIGFILVLCLFSCCCGMCRVRGTTVPDSDIEKAGDDSTVSSCDQGNGGCGGGVNDWGCPGGRGLPQVRKVEEVDRIRETILSGGPEPGRPPLRRPPARLNSGGWRDRGGYGPGYRPEYRPGYGPTIGGPSPRPPGIPPGATLPNGDNGGVHYRRSLSTSSSGGSSRGTSPTIPLPPRSPSPPVTPPAGRRVRIHTPPPRSPRTPPRPPPPVRIIHPGLPGRDCVSQATLARVLDEVADRQAEGLNEARERVAVERGQRIRDAQRYEQRNDQLTEDVTEMREMVEGLGDQAAGIQQDVARLELQQQFQNRAAQIAAARLQPPPVVVNNNLCSHQPQSGGPIHPDPDLPDGWPEPTRPRPGGPGPGGIGPGPSDGYTYPSYHTAPEYHDAGEHWQPPGSTGPPHFDGGRPGRPPPPPPPPPPSSGYVNVGYGATLAPELSEVTADIDSDRSTFDTASEQPSPRTRIRRPSIEFHGTGGGPSANPGPARPMRGLKNRTGAPLRPPEGFAEDPIGGPIPLGGQAPRLGGFPGKRSREDLRGRNRWSMHPFPPSEADMRPIPPAFGPNMRRRHSMDRDMRMHMYPMNLHPGEPDGRRQRRRSMDIPDPGLHLDGRQLRGARHPFIDGQHVHFATPESQSYPHPLPRDPRRNSFSGGVPGHSHESDISSFDAPGRLNGGQFYDPERVRGMSRRTSSTTPVHSDGGRSRHLRDMRRVRRAPMETIQSQGSYSEGGSSRTMGPDHDRGSGESGVGRDGRMQYDRY</sequence>
<protein>
    <submittedName>
        <fullName evidence="4">Uncharacterized protein</fullName>
    </submittedName>
</protein>
<feature type="region of interest" description="Disordered" evidence="2">
    <location>
        <begin position="368"/>
        <end position="604"/>
    </location>
</feature>
<feature type="coiled-coil region" evidence="1">
    <location>
        <begin position="304"/>
        <end position="331"/>
    </location>
</feature>
<feature type="region of interest" description="Disordered" evidence="2">
    <location>
        <begin position="623"/>
        <end position="650"/>
    </location>
</feature>
<gene>
    <name evidence="4" type="ORF">Dda_1165</name>
</gene>